<protein>
    <submittedName>
        <fullName evidence="1">Uncharacterized protein</fullName>
    </submittedName>
</protein>
<evidence type="ECO:0000313" key="1">
    <source>
        <dbReference type="EMBL" id="ABL64997.1"/>
    </source>
</evidence>
<dbReference type="KEGG" id="cph:Cpha266_0949"/>
<organism evidence="1 2">
    <name type="scientific">Chlorobium phaeobacteroides (strain DSM 266 / SMG 266 / 2430)</name>
    <dbReference type="NCBI Taxonomy" id="290317"/>
    <lineage>
        <taxon>Bacteria</taxon>
        <taxon>Pseudomonadati</taxon>
        <taxon>Chlorobiota</taxon>
        <taxon>Chlorobiia</taxon>
        <taxon>Chlorobiales</taxon>
        <taxon>Chlorobiaceae</taxon>
        <taxon>Chlorobium/Pelodictyon group</taxon>
        <taxon>Chlorobium</taxon>
    </lineage>
</organism>
<dbReference type="STRING" id="290317.Cpha266_0949"/>
<dbReference type="eggNOG" id="COG1028">
    <property type="taxonomic scope" value="Bacteria"/>
</dbReference>
<name>A1BF20_CHLPD</name>
<dbReference type="AlphaFoldDB" id="A1BF20"/>
<proteinExistence type="predicted"/>
<accession>A1BF20</accession>
<gene>
    <name evidence="1" type="ordered locus">Cpha266_0949</name>
</gene>
<dbReference type="RefSeq" id="WP_011744824.1">
    <property type="nucleotide sequence ID" value="NC_008639.1"/>
</dbReference>
<keyword evidence="2" id="KW-1185">Reference proteome</keyword>
<dbReference type="EMBL" id="CP000492">
    <property type="protein sequence ID" value="ABL64997.1"/>
    <property type="molecule type" value="Genomic_DNA"/>
</dbReference>
<dbReference type="HOGENOM" id="CLU_1821938_0_0_10"/>
<reference evidence="1 2" key="1">
    <citation type="submission" date="2006-12" db="EMBL/GenBank/DDBJ databases">
        <title>Complete sequence of Chlorobium phaeobacteroides DSM 266.</title>
        <authorList>
            <consortium name="US DOE Joint Genome Institute"/>
            <person name="Copeland A."/>
            <person name="Lucas S."/>
            <person name="Lapidus A."/>
            <person name="Barry K."/>
            <person name="Detter J.C."/>
            <person name="Glavina del Rio T."/>
            <person name="Hammon N."/>
            <person name="Israni S."/>
            <person name="Pitluck S."/>
            <person name="Goltsman E."/>
            <person name="Schmutz J."/>
            <person name="Larimer F."/>
            <person name="Land M."/>
            <person name="Hauser L."/>
            <person name="Mikhailova N."/>
            <person name="Li T."/>
            <person name="Overmann J."/>
            <person name="Bryant D.A."/>
            <person name="Richardson P."/>
        </authorList>
    </citation>
    <scope>NUCLEOTIDE SEQUENCE [LARGE SCALE GENOMIC DNA]</scope>
    <source>
        <strain evidence="1 2">DSM 266</strain>
    </source>
</reference>
<evidence type="ECO:0000313" key="2">
    <source>
        <dbReference type="Proteomes" id="UP000008701"/>
    </source>
</evidence>
<sequence>MVFGPYCRLCVRKGGDISQISHIGCRFFTDGLSEYVQCHQVCFDSLRHEFWDENIRLSTVIFGTAATPIRDKAGGAPESAIMPEESTHGNLKRLAASDSVVIVTDCDREGAVNAFLPEAAKGKDEYLLNVARQRKIGQFVV</sequence>
<dbReference type="Proteomes" id="UP000008701">
    <property type="component" value="Chromosome"/>
</dbReference>